<evidence type="ECO:0000313" key="5">
    <source>
        <dbReference type="Proteomes" id="UP001412067"/>
    </source>
</evidence>
<keyword evidence="5" id="KW-1185">Reference proteome</keyword>
<dbReference type="SUPFAM" id="SSF57850">
    <property type="entry name" value="RING/U-box"/>
    <property type="match status" value="1"/>
</dbReference>
<dbReference type="SMART" id="SM00184">
    <property type="entry name" value="RING"/>
    <property type="match status" value="1"/>
</dbReference>
<comment type="caution">
    <text evidence="4">The sequence shown here is derived from an EMBL/GenBank/DDBJ whole genome shotgun (WGS) entry which is preliminary data.</text>
</comment>
<name>A0ABR2MVI3_9ASPA</name>
<organism evidence="4 5">
    <name type="scientific">Platanthera guangdongensis</name>
    <dbReference type="NCBI Taxonomy" id="2320717"/>
    <lineage>
        <taxon>Eukaryota</taxon>
        <taxon>Viridiplantae</taxon>
        <taxon>Streptophyta</taxon>
        <taxon>Embryophyta</taxon>
        <taxon>Tracheophyta</taxon>
        <taxon>Spermatophyta</taxon>
        <taxon>Magnoliopsida</taxon>
        <taxon>Liliopsida</taxon>
        <taxon>Asparagales</taxon>
        <taxon>Orchidaceae</taxon>
        <taxon>Orchidoideae</taxon>
        <taxon>Orchideae</taxon>
        <taxon>Orchidinae</taxon>
        <taxon>Platanthera</taxon>
    </lineage>
</organism>
<proteinExistence type="predicted"/>
<keyword evidence="1" id="KW-0862">Zinc</keyword>
<dbReference type="InterPro" id="IPR001841">
    <property type="entry name" value="Znf_RING"/>
</dbReference>
<feature type="region of interest" description="Disordered" evidence="2">
    <location>
        <begin position="260"/>
        <end position="285"/>
    </location>
</feature>
<evidence type="ECO:0000256" key="2">
    <source>
        <dbReference type="SAM" id="MobiDB-lite"/>
    </source>
</evidence>
<keyword evidence="1" id="KW-0863">Zinc-finger</keyword>
<feature type="region of interest" description="Disordered" evidence="2">
    <location>
        <begin position="71"/>
        <end position="104"/>
    </location>
</feature>
<dbReference type="Pfam" id="PF13639">
    <property type="entry name" value="zf-RING_2"/>
    <property type="match status" value="1"/>
</dbReference>
<dbReference type="Proteomes" id="UP001412067">
    <property type="component" value="Unassembled WGS sequence"/>
</dbReference>
<reference evidence="4 5" key="1">
    <citation type="journal article" date="2022" name="Nat. Plants">
        <title>Genomes of leafy and leafless Platanthera orchids illuminate the evolution of mycoheterotrophy.</title>
        <authorList>
            <person name="Li M.H."/>
            <person name="Liu K.W."/>
            <person name="Li Z."/>
            <person name="Lu H.C."/>
            <person name="Ye Q.L."/>
            <person name="Zhang D."/>
            <person name="Wang J.Y."/>
            <person name="Li Y.F."/>
            <person name="Zhong Z.M."/>
            <person name="Liu X."/>
            <person name="Yu X."/>
            <person name="Liu D.K."/>
            <person name="Tu X.D."/>
            <person name="Liu B."/>
            <person name="Hao Y."/>
            <person name="Liao X.Y."/>
            <person name="Jiang Y.T."/>
            <person name="Sun W.H."/>
            <person name="Chen J."/>
            <person name="Chen Y.Q."/>
            <person name="Ai Y."/>
            <person name="Zhai J.W."/>
            <person name="Wu S.S."/>
            <person name="Zhou Z."/>
            <person name="Hsiao Y.Y."/>
            <person name="Wu W.L."/>
            <person name="Chen Y.Y."/>
            <person name="Lin Y.F."/>
            <person name="Hsu J.L."/>
            <person name="Li C.Y."/>
            <person name="Wang Z.W."/>
            <person name="Zhao X."/>
            <person name="Zhong W.Y."/>
            <person name="Ma X.K."/>
            <person name="Ma L."/>
            <person name="Huang J."/>
            <person name="Chen G.Z."/>
            <person name="Huang M.Z."/>
            <person name="Huang L."/>
            <person name="Peng D.H."/>
            <person name="Luo Y.B."/>
            <person name="Zou S.Q."/>
            <person name="Chen S.P."/>
            <person name="Lan S."/>
            <person name="Tsai W.C."/>
            <person name="Van de Peer Y."/>
            <person name="Liu Z.J."/>
        </authorList>
    </citation>
    <scope>NUCLEOTIDE SEQUENCE [LARGE SCALE GENOMIC DNA]</scope>
    <source>
        <strain evidence="4">Lor288</strain>
    </source>
</reference>
<evidence type="ECO:0000313" key="4">
    <source>
        <dbReference type="EMBL" id="KAK8967461.1"/>
    </source>
</evidence>
<protein>
    <submittedName>
        <fullName evidence="4">RING-H2 finger protein ATL65</fullName>
    </submittedName>
</protein>
<keyword evidence="1" id="KW-0479">Metal-binding</keyword>
<feature type="compositionally biased region" description="Polar residues" evidence="2">
    <location>
        <begin position="71"/>
        <end position="81"/>
    </location>
</feature>
<dbReference type="PANTHER" id="PTHR47531">
    <property type="entry name" value="RING/U-BOX SUPERFAMILY PROTEIN"/>
    <property type="match status" value="1"/>
</dbReference>
<dbReference type="EMBL" id="JBBWWR010000005">
    <property type="protein sequence ID" value="KAK8967461.1"/>
    <property type="molecule type" value="Genomic_DNA"/>
</dbReference>
<feature type="domain" description="RING-type" evidence="3">
    <location>
        <begin position="441"/>
        <end position="483"/>
    </location>
</feature>
<dbReference type="InterPro" id="IPR013083">
    <property type="entry name" value="Znf_RING/FYVE/PHD"/>
</dbReference>
<dbReference type="PROSITE" id="PS50089">
    <property type="entry name" value="ZF_RING_2"/>
    <property type="match status" value="1"/>
</dbReference>
<dbReference type="PANTHER" id="PTHR47531:SF2">
    <property type="entry name" value="RING_U-BOX SUPERFAMILY PROTEIN"/>
    <property type="match status" value="1"/>
</dbReference>
<feature type="compositionally biased region" description="Basic and acidic residues" evidence="2">
    <location>
        <begin position="82"/>
        <end position="95"/>
    </location>
</feature>
<evidence type="ECO:0000256" key="1">
    <source>
        <dbReference type="PROSITE-ProRule" id="PRU00175"/>
    </source>
</evidence>
<accession>A0ABR2MVI3</accession>
<dbReference type="Gene3D" id="3.30.40.10">
    <property type="entry name" value="Zinc/RING finger domain, C3HC4 (zinc finger)"/>
    <property type="match status" value="1"/>
</dbReference>
<evidence type="ECO:0000259" key="3">
    <source>
        <dbReference type="PROSITE" id="PS50089"/>
    </source>
</evidence>
<gene>
    <name evidence="4" type="primary">ATL65</name>
    <name evidence="4" type="ORF">KSP40_PGU007553</name>
</gene>
<sequence>MGSSSSRVLEDGGRRRRSRELGVFSSSCFGFPLSASDEQTVARHTRSKGIAFRSDDTGHESSRELPVHQCAETSSTMNTEVDQSRDAKTSMRQKDSGCSNSNGPPLIDQSSNHSCCLYRPLTFRPESDGFGICKALVARSSENNVSSTQDNPLSCRTECPENVMPENNHDYDRSNVHIDASLDECSNGDLQETENIDTMNRYRYRAPLEGSMRFSRTRSVGRLRDRVLRRNALSDDLFGALLMEERSLIRSNSQIFSRQTIGRTSTSTQTNETRMQSSHVDGLTPSSLLHNSETSQIRDAGNHDLFEHRSVFLERRRRIRSQVRALQRLGSRFENLSGHDRSCILSGQHQTGQCTCRSSNRHPNGSNNDRNSRTSISRIVMLAEALFEVLDEIHQQSTALSSRQSISSLGSVPAPKEVVDNIPTKVYVKSKARLNQDVPQCYVCLVEYEDGEFIRTLPCQHEFHQTCVDKWLKEVHGVCPVCRGNVCR</sequence>